<organism evidence="1">
    <name type="scientific">Zea mays</name>
    <name type="common">Maize</name>
    <dbReference type="NCBI Taxonomy" id="4577"/>
    <lineage>
        <taxon>Eukaryota</taxon>
        <taxon>Viridiplantae</taxon>
        <taxon>Streptophyta</taxon>
        <taxon>Embryophyta</taxon>
        <taxon>Tracheophyta</taxon>
        <taxon>Spermatophyta</taxon>
        <taxon>Magnoliopsida</taxon>
        <taxon>Liliopsida</taxon>
        <taxon>Poales</taxon>
        <taxon>Poaceae</taxon>
        <taxon>PACMAD clade</taxon>
        <taxon>Panicoideae</taxon>
        <taxon>Andropogonodae</taxon>
        <taxon>Andropogoneae</taxon>
        <taxon>Tripsacinae</taxon>
        <taxon>Zea</taxon>
    </lineage>
</organism>
<dbReference type="EMBL" id="BT087009">
    <property type="protein sequence ID" value="ACR37362.1"/>
    <property type="molecule type" value="mRNA"/>
</dbReference>
<name>C4J862_MAIZE</name>
<accession>C4J862</accession>
<proteinExistence type="evidence at transcript level"/>
<sequence length="30" mass="3003">MAPAPCCCLSWEIGSSDMVEAAAVAAAMLC</sequence>
<dbReference type="AlphaFoldDB" id="C4J862"/>
<dbReference type="KEGG" id="zma:606426"/>
<reference evidence="1" key="1">
    <citation type="journal article" date="2009" name="PLoS Genet.">
        <title>Sequencing, mapping, and analysis of 27,455 maize full-length cDNAs.</title>
        <authorList>
            <person name="Soderlund C."/>
            <person name="Descour A."/>
            <person name="Kudrna D."/>
            <person name="Bomhoff M."/>
            <person name="Boyd L."/>
            <person name="Currie J."/>
            <person name="Angelova A."/>
            <person name="Collura K."/>
            <person name="Wissotski M."/>
            <person name="Ashley E."/>
            <person name="Morrow D."/>
            <person name="Fernandes J."/>
            <person name="Walbot V."/>
            <person name="Yu Y."/>
        </authorList>
    </citation>
    <scope>NUCLEOTIDE SEQUENCE</scope>
    <source>
        <strain evidence="1">B73</strain>
    </source>
</reference>
<dbReference type="OrthoDB" id="2012322at2759"/>
<protein>
    <submittedName>
        <fullName evidence="1">Uncharacterized protein</fullName>
    </submittedName>
</protein>
<dbReference type="RefSeq" id="NP_001105771.2">
    <property type="nucleotide sequence ID" value="NM_001112301.2"/>
</dbReference>
<dbReference type="GeneID" id="606426"/>
<evidence type="ECO:0000313" key="1">
    <source>
        <dbReference type="EMBL" id="ACR37362.1"/>
    </source>
</evidence>